<dbReference type="EMBL" id="JAQQAL010000025">
    <property type="protein sequence ID" value="MDC7227453.1"/>
    <property type="molecule type" value="Genomic_DNA"/>
</dbReference>
<evidence type="ECO:0000313" key="15">
    <source>
        <dbReference type="Proteomes" id="UP001221217"/>
    </source>
</evidence>
<organism evidence="14 15">
    <name type="scientific">Candidatus Thalassospirochaeta sargassi</name>
    <dbReference type="NCBI Taxonomy" id="3119039"/>
    <lineage>
        <taxon>Bacteria</taxon>
        <taxon>Pseudomonadati</taxon>
        <taxon>Spirochaetota</taxon>
        <taxon>Spirochaetia</taxon>
        <taxon>Spirochaetales</taxon>
        <taxon>Spirochaetaceae</taxon>
        <taxon>Candidatus Thalassospirochaeta</taxon>
    </lineage>
</organism>
<evidence type="ECO:0000256" key="11">
    <source>
        <dbReference type="ARBA" id="ARBA00034430"/>
    </source>
</evidence>
<evidence type="ECO:0000256" key="10">
    <source>
        <dbReference type="ARBA" id="ARBA00023303"/>
    </source>
</evidence>
<keyword evidence="3" id="KW-0633">Potassium transport</keyword>
<dbReference type="Pfam" id="PF07885">
    <property type="entry name" value="Ion_trans_2"/>
    <property type="match status" value="1"/>
</dbReference>
<evidence type="ECO:0000256" key="6">
    <source>
        <dbReference type="ARBA" id="ARBA00022958"/>
    </source>
</evidence>
<sequence length="404" mass="45149">MSKRARIRKKLRQAWDTFTESPFYRLTIFFVLLFGGMAGLVTLLEIGQNEQFKSFFDGIWWAVITFSTVGYGDKSPVTVPGQAITMVAIFGSMALVSLLSGTFASVFVESNTRARRGLMDFPKLEDHIIICGWKNNMSDIVRDILELSDKTTAEKIVIISNIDSERIEALKELPALKKVKYIRGDYFSEDTLKRANIQRALKAIILGDTFESAGSSEADSKTVMTVLTIKSMAKDLYVCAELVDKKYEPYLRNAMCDEILFPRDLNRQMLAGTTVTNGLANILNNLVSNLESDTHLNTIRIDPKNVGETFGSYKENFSGDGSRMLIGILENTGSPNKVKMEAVREAQKTPDISKLVTNLQLVKDLSINKPVFIPADDYIIQKHSRAIVIERFVKTVPNSTEAAV</sequence>
<keyword evidence="5" id="KW-0631">Potassium channel</keyword>
<reference evidence="14 15" key="1">
    <citation type="submission" date="2022-12" db="EMBL/GenBank/DDBJ databases">
        <title>Metagenome assembled genome from gulf of manar.</title>
        <authorList>
            <person name="Kohli P."/>
            <person name="Pk S."/>
            <person name="Venkata Ramana C."/>
            <person name="Sasikala C."/>
        </authorList>
    </citation>
    <scope>NUCLEOTIDE SEQUENCE [LARGE SCALE GENOMIC DNA]</scope>
    <source>
        <strain evidence="14">JB008</strain>
    </source>
</reference>
<comment type="caution">
    <text evidence="14">The sequence shown here is derived from an EMBL/GenBank/DDBJ whole genome shotgun (WGS) entry which is preliminary data.</text>
</comment>
<evidence type="ECO:0000256" key="2">
    <source>
        <dbReference type="ARBA" id="ARBA00022448"/>
    </source>
</evidence>
<accession>A0AAJ1IGF1</accession>
<evidence type="ECO:0000256" key="3">
    <source>
        <dbReference type="ARBA" id="ARBA00022538"/>
    </source>
</evidence>
<evidence type="ECO:0000313" key="14">
    <source>
        <dbReference type="EMBL" id="MDC7227453.1"/>
    </source>
</evidence>
<dbReference type="GO" id="GO:0005886">
    <property type="term" value="C:plasma membrane"/>
    <property type="evidence" value="ECO:0007669"/>
    <property type="project" value="UniProtKB-SubCell"/>
</dbReference>
<dbReference type="GO" id="GO:0005267">
    <property type="term" value="F:potassium channel activity"/>
    <property type="evidence" value="ECO:0007669"/>
    <property type="project" value="UniProtKB-KW"/>
</dbReference>
<feature type="transmembrane region" description="Helical" evidence="12">
    <location>
        <begin position="23"/>
        <end position="43"/>
    </location>
</feature>
<feature type="domain" description="RCK N-terminal" evidence="13">
    <location>
        <begin position="125"/>
        <end position="261"/>
    </location>
</feature>
<feature type="transmembrane region" description="Helical" evidence="12">
    <location>
        <begin position="84"/>
        <end position="108"/>
    </location>
</feature>
<dbReference type="SUPFAM" id="SSF51735">
    <property type="entry name" value="NAD(P)-binding Rossmann-fold domains"/>
    <property type="match status" value="1"/>
</dbReference>
<gene>
    <name evidence="14" type="ORF">PQJ61_11880</name>
</gene>
<keyword evidence="2" id="KW-0813">Transport</keyword>
<keyword evidence="9 12" id="KW-0472">Membrane</keyword>
<keyword evidence="6" id="KW-0630">Potassium</keyword>
<name>A0AAJ1IGF1_9SPIO</name>
<dbReference type="PANTHER" id="PTHR10027">
    <property type="entry name" value="CALCIUM-ACTIVATED POTASSIUM CHANNEL ALPHA CHAIN"/>
    <property type="match status" value="1"/>
</dbReference>
<evidence type="ECO:0000256" key="4">
    <source>
        <dbReference type="ARBA" id="ARBA00022692"/>
    </source>
</evidence>
<evidence type="ECO:0000256" key="7">
    <source>
        <dbReference type="ARBA" id="ARBA00022989"/>
    </source>
</evidence>
<dbReference type="InterPro" id="IPR036291">
    <property type="entry name" value="NAD(P)-bd_dom_sf"/>
</dbReference>
<evidence type="ECO:0000256" key="12">
    <source>
        <dbReference type="SAM" id="Phobius"/>
    </source>
</evidence>
<protein>
    <submittedName>
        <fullName evidence="14">Potassium channel family protein</fullName>
    </submittedName>
</protein>
<evidence type="ECO:0000256" key="1">
    <source>
        <dbReference type="ARBA" id="ARBA00004651"/>
    </source>
</evidence>
<keyword evidence="7 12" id="KW-1133">Transmembrane helix</keyword>
<dbReference type="PROSITE" id="PS51201">
    <property type="entry name" value="RCK_N"/>
    <property type="match status" value="1"/>
</dbReference>
<dbReference type="InterPro" id="IPR047871">
    <property type="entry name" value="K_chnl_Slo-like"/>
</dbReference>
<dbReference type="InterPro" id="IPR013099">
    <property type="entry name" value="K_chnl_dom"/>
</dbReference>
<keyword evidence="8" id="KW-0406">Ion transport</keyword>
<dbReference type="SUPFAM" id="SSF81324">
    <property type="entry name" value="Voltage-gated potassium channels"/>
    <property type="match status" value="1"/>
</dbReference>
<dbReference type="Gene3D" id="1.10.287.70">
    <property type="match status" value="1"/>
</dbReference>
<comment type="catalytic activity">
    <reaction evidence="11">
        <text>K(+)(in) = K(+)(out)</text>
        <dbReference type="Rhea" id="RHEA:29463"/>
        <dbReference type="ChEBI" id="CHEBI:29103"/>
    </reaction>
</comment>
<dbReference type="Pfam" id="PF22614">
    <property type="entry name" value="Slo-like_RCK"/>
    <property type="match status" value="1"/>
</dbReference>
<dbReference type="Proteomes" id="UP001221217">
    <property type="component" value="Unassembled WGS sequence"/>
</dbReference>
<evidence type="ECO:0000256" key="9">
    <source>
        <dbReference type="ARBA" id="ARBA00023136"/>
    </source>
</evidence>
<comment type="subcellular location">
    <subcellularLocation>
        <location evidence="1">Cell membrane</location>
        <topology evidence="1">Multi-pass membrane protein</topology>
    </subcellularLocation>
</comment>
<evidence type="ECO:0000256" key="5">
    <source>
        <dbReference type="ARBA" id="ARBA00022826"/>
    </source>
</evidence>
<keyword evidence="4 12" id="KW-0812">Transmembrane</keyword>
<evidence type="ECO:0000256" key="8">
    <source>
        <dbReference type="ARBA" id="ARBA00023065"/>
    </source>
</evidence>
<dbReference type="InterPro" id="IPR003148">
    <property type="entry name" value="RCK_N"/>
</dbReference>
<proteinExistence type="predicted"/>
<keyword evidence="10 14" id="KW-0407">Ion channel</keyword>
<evidence type="ECO:0000259" key="13">
    <source>
        <dbReference type="PROSITE" id="PS51201"/>
    </source>
</evidence>
<dbReference type="PANTHER" id="PTHR10027:SF10">
    <property type="entry name" value="SLOWPOKE 2, ISOFORM D"/>
    <property type="match status" value="1"/>
</dbReference>
<dbReference type="Gene3D" id="3.40.50.720">
    <property type="entry name" value="NAD(P)-binding Rossmann-like Domain"/>
    <property type="match status" value="1"/>
</dbReference>
<dbReference type="AlphaFoldDB" id="A0AAJ1IGF1"/>